<dbReference type="RefSeq" id="NP_048424.1">
    <property type="nucleotide sequence ID" value="NC_000852.5"/>
</dbReference>
<reference evidence="1 2" key="5">
    <citation type="journal article" date="1997" name="Virology">
        <title>Analysis of 74 kb of DNA located at the right end of the 330-kb chlorella virus PBCV-1 genome.</title>
        <authorList>
            <person name="Li Y."/>
            <person name="Lu Z."/>
            <person name="Sun L."/>
            <person name="Ropp S."/>
            <person name="Kutish G.F."/>
            <person name="Rock D.L."/>
            <person name="Van Etten J.L."/>
        </authorList>
    </citation>
    <scope>NUCLEOTIDE SEQUENCE [LARGE SCALE GENOMIC DNA]</scope>
</reference>
<reference evidence="1 2" key="1">
    <citation type="journal article" date="1995" name="Virology">
        <title>Analysis of 45 kb of DNA located at the left end of the chlorella virus PBCV-1 genome.</title>
        <authorList>
            <person name="Lu Z."/>
            <person name="Li Y."/>
            <person name="Zhang Y."/>
            <person name="Kutish G.F."/>
            <person name="Rock D.L."/>
            <person name="Van Etten J.L."/>
        </authorList>
    </citation>
    <scope>NUCLEOTIDE SEQUENCE [LARGE SCALE GENOMIC DNA]</scope>
</reference>
<dbReference type="PIR" id="T17566">
    <property type="entry name" value="T17566"/>
</dbReference>
<name>Q89411_PBCV1</name>
<dbReference type="KEGG" id="vg:917837"/>
<reference evidence="1 2" key="7">
    <citation type="journal article" date="2000" name="Virology">
        <title>Characterization of a beta-1,3-glucanase encoded by chlorella virus PBCV-1.</title>
        <authorList>
            <person name="Sun L."/>
            <person name="Gurnon J.R."/>
            <person name="Adams B.J."/>
            <person name="Graves M.V."/>
            <person name="Van Etten J.L."/>
        </authorList>
    </citation>
    <scope>NUCLEOTIDE SEQUENCE [LARGE SCALE GENOMIC DNA]</scope>
</reference>
<dbReference type="OrthoDB" id="38542at10239"/>
<organismHost>
    <name type="scientific">Chlorella</name>
    <dbReference type="NCBI Taxonomy" id="3071"/>
</organismHost>
<keyword evidence="2" id="KW-1185">Reference proteome</keyword>
<evidence type="ECO:0000313" key="1">
    <source>
        <dbReference type="EMBL" id="AAC96444.1"/>
    </source>
</evidence>
<reference evidence="1 2" key="4">
    <citation type="journal article" date="1996" name="Virology">
        <title>Analysis of 76 kb of the chlorella virus PBCV-1 330-kb genome: map positions 182 to 258.</title>
        <authorList>
            <person name="Kutish G.F."/>
            <person name="Li Y."/>
            <person name="Lu Z."/>
            <person name="Furuta M."/>
            <person name="Rock D.L."/>
            <person name="Van Etten J.L."/>
        </authorList>
    </citation>
    <scope>NUCLEOTIDE SEQUENCE [LARGE SCALE GENOMIC DNA]</scope>
</reference>
<organism evidence="1 2">
    <name type="scientific">Paramecium bursaria Chlorella virus 1</name>
    <name type="common">PBCV-1</name>
    <dbReference type="NCBI Taxonomy" id="10506"/>
    <lineage>
        <taxon>Viruses</taxon>
        <taxon>Varidnaviria</taxon>
        <taxon>Bamfordvirae</taxon>
        <taxon>Nucleocytoviricota</taxon>
        <taxon>Megaviricetes</taxon>
        <taxon>Algavirales</taxon>
        <taxon>Phycodnaviridae</taxon>
        <taxon>Chlorovirus</taxon>
        <taxon>Chlorovirus vanettense</taxon>
    </lineage>
</organism>
<dbReference type="EMBL" id="JF411744">
    <property type="protein sequence ID" value="AAC96444.1"/>
    <property type="molecule type" value="Genomic_DNA"/>
</dbReference>
<evidence type="ECO:0000313" key="2">
    <source>
        <dbReference type="Proteomes" id="UP000000862"/>
    </source>
</evidence>
<reference evidence="1 2" key="3">
    <citation type="journal article" date="1996" name="Virology">
        <title>Analysis of 94 kb of the chlorella virus PBCV-1 330-kb genome: map positions 88 to 182.</title>
        <authorList>
            <person name="Lu Z."/>
            <person name="Li Y."/>
            <person name="Que Q."/>
            <person name="Kutish G.F."/>
            <person name="Rock D.L."/>
            <person name="Van Etten J.L."/>
        </authorList>
    </citation>
    <scope>NUCLEOTIDE SEQUENCE [LARGE SCALE GENOMIC DNA]</scope>
</reference>
<gene>
    <name evidence="1" type="primary">A076L</name>
</gene>
<protein>
    <submittedName>
        <fullName evidence="1">Uncharacterized protein</fullName>
    </submittedName>
</protein>
<reference evidence="1 2" key="6">
    <citation type="journal article" date="1999" name="Virology">
        <title>Chlorella virus PBCV-1 encodes a functional homospermidine synthase.</title>
        <authorList>
            <person name="Kaiser A."/>
            <person name="Vollmert M."/>
            <person name="Tholl D."/>
            <person name="Graves M.V."/>
            <person name="Gurnon J.R."/>
            <person name="Xing W."/>
            <person name="Lisec A.D."/>
            <person name="Nickerson K.W."/>
            <person name="Van Etten J.L."/>
        </authorList>
    </citation>
    <scope>NUCLEOTIDE SEQUENCE [LARGE SCALE GENOMIC DNA]</scope>
</reference>
<sequence length="103" mass="12094">MMPTMIRTMNKNIAIVIMLARLVNVSAIHKPSVIQRQQTQRQPRRSVIAHSDIVESSRILGHGITAGVLFYTSLQWAHYRRIRIETEKAMEEERKKRERKNDK</sequence>
<reference evidence="1 2" key="2">
    <citation type="journal article" date="1995" name="Virology">
        <title>Analysis of 43 kb of the Chlorella virus PBCV-1 330-kb genome: map positions 45 to 88.</title>
        <authorList>
            <person name="Li Y."/>
            <person name="Lu Z."/>
            <person name="Burbank D.E."/>
            <person name="Kutish G.F."/>
            <person name="Rock D.L."/>
            <person name="Van Etten J.L."/>
        </authorList>
    </citation>
    <scope>NUCLEOTIDE SEQUENCE [LARGE SCALE GENOMIC DNA]</scope>
</reference>
<dbReference type="GeneID" id="917837"/>
<proteinExistence type="predicted"/>
<accession>Q89411</accession>
<dbReference type="Proteomes" id="UP000000862">
    <property type="component" value="Segment"/>
</dbReference>
<reference evidence="1 2" key="8">
    <citation type="journal article" date="2010" name="J. Virol.">
        <title>Microarray analysis of Paramecium bursaria chlorella virus 1 transcription.</title>
        <authorList>
            <person name="Yanai-Balser G.M."/>
            <person name="Duncan G.A."/>
            <person name="Eudy J.D."/>
            <person name="Wang D."/>
            <person name="Li X."/>
            <person name="Agarkova I.V."/>
            <person name="Dunigan D.D."/>
            <person name="Van Etten J.L."/>
        </authorList>
    </citation>
    <scope>NUCLEOTIDE SEQUENCE [LARGE SCALE GENOMIC DNA]</scope>
</reference>